<dbReference type="InterPro" id="IPR020045">
    <property type="entry name" value="DNA_polI_H3TH"/>
</dbReference>
<dbReference type="SUPFAM" id="SSF88723">
    <property type="entry name" value="PIN domain-like"/>
    <property type="match status" value="1"/>
</dbReference>
<dbReference type="STRING" id="1423802.FC56_GL000675"/>
<feature type="domain" description="DNA-directed DNA polymerase family A palm" evidence="20">
    <location>
        <begin position="597"/>
        <end position="803"/>
    </location>
</feature>
<dbReference type="EMBL" id="AYZR01000008">
    <property type="protein sequence ID" value="KRM93954.1"/>
    <property type="molecule type" value="Genomic_DNA"/>
</dbReference>
<evidence type="ECO:0000259" key="19">
    <source>
        <dbReference type="SMART" id="SM00475"/>
    </source>
</evidence>
<dbReference type="SMART" id="SM00474">
    <property type="entry name" value="35EXOc"/>
    <property type="match status" value="1"/>
</dbReference>
<comment type="similarity">
    <text evidence="1 17">Belongs to the DNA polymerase type-A family.</text>
</comment>
<dbReference type="InterPro" id="IPR001098">
    <property type="entry name" value="DNA-dir_DNA_pol_A_palm_dom"/>
</dbReference>
<evidence type="ECO:0000256" key="6">
    <source>
        <dbReference type="ARBA" id="ARBA00022695"/>
    </source>
</evidence>
<dbReference type="PRINTS" id="PR00868">
    <property type="entry name" value="DNAPOLI"/>
</dbReference>
<accession>A0A0R2CSI5</accession>
<dbReference type="InterPro" id="IPR036397">
    <property type="entry name" value="RNaseH_sf"/>
</dbReference>
<dbReference type="InterPro" id="IPR020046">
    <property type="entry name" value="5-3_exonucl_a-hlix_arch_N"/>
</dbReference>
<evidence type="ECO:0000256" key="4">
    <source>
        <dbReference type="ARBA" id="ARBA00020311"/>
    </source>
</evidence>
<evidence type="ECO:0000256" key="11">
    <source>
        <dbReference type="ARBA" id="ARBA00022839"/>
    </source>
</evidence>
<evidence type="ECO:0000256" key="8">
    <source>
        <dbReference type="ARBA" id="ARBA00022722"/>
    </source>
</evidence>
<keyword evidence="5 17" id="KW-0808">Transferase</keyword>
<dbReference type="Pfam" id="PF22619">
    <property type="entry name" value="DNA_polI_exo1"/>
    <property type="match status" value="1"/>
</dbReference>
<keyword evidence="14 17" id="KW-0234">DNA repair</keyword>
<evidence type="ECO:0000256" key="13">
    <source>
        <dbReference type="ARBA" id="ARBA00023125"/>
    </source>
</evidence>
<dbReference type="InterPro" id="IPR036279">
    <property type="entry name" value="5-3_exonuclease_C_sf"/>
</dbReference>
<dbReference type="Gene3D" id="1.10.150.20">
    <property type="entry name" value="5' to 3' exonuclease, C-terminal subdomain"/>
    <property type="match status" value="2"/>
</dbReference>
<dbReference type="CDD" id="cd08637">
    <property type="entry name" value="DNA_pol_A_pol_I_C"/>
    <property type="match status" value="1"/>
</dbReference>
<feature type="domain" description="3'-5' exonuclease" evidence="18">
    <location>
        <begin position="256"/>
        <end position="430"/>
    </location>
</feature>
<dbReference type="InterPro" id="IPR019760">
    <property type="entry name" value="DNA-dir_DNA_pol_A_CS"/>
</dbReference>
<dbReference type="FunFam" id="1.10.150.20:FF:000002">
    <property type="entry name" value="DNA polymerase I"/>
    <property type="match status" value="1"/>
</dbReference>
<gene>
    <name evidence="17" type="primary">polA</name>
    <name evidence="21" type="ORF">FC56_GL000675</name>
</gene>
<evidence type="ECO:0000256" key="9">
    <source>
        <dbReference type="ARBA" id="ARBA00022763"/>
    </source>
</evidence>
<dbReference type="SUPFAM" id="SSF56672">
    <property type="entry name" value="DNA/RNA polymerases"/>
    <property type="match status" value="1"/>
</dbReference>
<organism evidence="21 22">
    <name type="scientific">Lentilactobacillus senioris DSM 24302 = JCM 17472</name>
    <dbReference type="NCBI Taxonomy" id="1423802"/>
    <lineage>
        <taxon>Bacteria</taxon>
        <taxon>Bacillati</taxon>
        <taxon>Bacillota</taxon>
        <taxon>Bacilli</taxon>
        <taxon>Lactobacillales</taxon>
        <taxon>Lactobacillaceae</taxon>
        <taxon>Lentilactobacillus</taxon>
    </lineage>
</organism>
<dbReference type="Pfam" id="PF00476">
    <property type="entry name" value="DNA_pol_A"/>
    <property type="match status" value="1"/>
</dbReference>
<dbReference type="CDD" id="cd09898">
    <property type="entry name" value="H3TH_53EXO"/>
    <property type="match status" value="1"/>
</dbReference>
<dbReference type="InterPro" id="IPR054690">
    <property type="entry name" value="DNA_polI_exonuclease"/>
</dbReference>
<dbReference type="FunFam" id="1.10.150.20:FF:000003">
    <property type="entry name" value="DNA polymerase I"/>
    <property type="match status" value="1"/>
</dbReference>
<evidence type="ECO:0000256" key="7">
    <source>
        <dbReference type="ARBA" id="ARBA00022705"/>
    </source>
</evidence>
<dbReference type="PATRIC" id="fig|1423802.4.peg.686"/>
<dbReference type="Pfam" id="PF01367">
    <property type="entry name" value="5_3_exonuc"/>
    <property type="match status" value="1"/>
</dbReference>
<dbReference type="CDD" id="cd09859">
    <property type="entry name" value="PIN_53EXO"/>
    <property type="match status" value="1"/>
</dbReference>
<dbReference type="SUPFAM" id="SSF47807">
    <property type="entry name" value="5' to 3' exonuclease, C-terminal subdomain"/>
    <property type="match status" value="1"/>
</dbReference>
<evidence type="ECO:0000313" key="21">
    <source>
        <dbReference type="EMBL" id="KRM93954.1"/>
    </source>
</evidence>
<dbReference type="Pfam" id="PF02739">
    <property type="entry name" value="5_3_exonuc_N"/>
    <property type="match status" value="1"/>
</dbReference>
<protein>
    <recommendedName>
        <fullName evidence="4 16">DNA polymerase I</fullName>
        <ecNumber evidence="3 16">2.7.7.7</ecNumber>
    </recommendedName>
</protein>
<dbReference type="InterPro" id="IPR012337">
    <property type="entry name" value="RNaseH-like_sf"/>
</dbReference>
<keyword evidence="9 17" id="KW-0227">DNA damage</keyword>
<feature type="domain" description="5'-3' exonuclease" evidence="19">
    <location>
        <begin position="1"/>
        <end position="223"/>
    </location>
</feature>
<dbReference type="SMART" id="SM00482">
    <property type="entry name" value="POLAc"/>
    <property type="match status" value="1"/>
</dbReference>
<evidence type="ECO:0000256" key="16">
    <source>
        <dbReference type="NCBIfam" id="TIGR00593"/>
    </source>
</evidence>
<dbReference type="PROSITE" id="PS00447">
    <property type="entry name" value="DNA_POLYMERASE_A"/>
    <property type="match status" value="1"/>
</dbReference>
<evidence type="ECO:0000256" key="14">
    <source>
        <dbReference type="ARBA" id="ARBA00023204"/>
    </source>
</evidence>
<dbReference type="FunFam" id="1.20.1060.10:FF:000001">
    <property type="entry name" value="DNA polymerase I"/>
    <property type="match status" value="1"/>
</dbReference>
<dbReference type="SMART" id="SM00279">
    <property type="entry name" value="HhH2"/>
    <property type="match status" value="1"/>
</dbReference>
<evidence type="ECO:0000256" key="3">
    <source>
        <dbReference type="ARBA" id="ARBA00012417"/>
    </source>
</evidence>
<keyword evidence="10" id="KW-0378">Hydrolase</keyword>
<dbReference type="InterPro" id="IPR002421">
    <property type="entry name" value="5-3_exonuclease"/>
</dbReference>
<dbReference type="SMART" id="SM00475">
    <property type="entry name" value="53EXOc"/>
    <property type="match status" value="1"/>
</dbReference>
<dbReference type="NCBIfam" id="TIGR00593">
    <property type="entry name" value="pola"/>
    <property type="match status" value="1"/>
</dbReference>
<dbReference type="NCBIfam" id="NF004397">
    <property type="entry name" value="PRK05755.1"/>
    <property type="match status" value="1"/>
</dbReference>
<dbReference type="GO" id="GO:0006261">
    <property type="term" value="P:DNA-templated DNA replication"/>
    <property type="evidence" value="ECO:0007669"/>
    <property type="project" value="UniProtKB-UniRule"/>
</dbReference>
<keyword evidence="7 17" id="KW-0235">DNA replication</keyword>
<keyword evidence="6 17" id="KW-0548">Nucleotidyltransferase</keyword>
<dbReference type="CDD" id="cd06140">
    <property type="entry name" value="DNA_polA_I_Bacillus_like_exo"/>
    <property type="match status" value="1"/>
</dbReference>
<comment type="subunit">
    <text evidence="2 17">Single-chain monomer with multiple functions.</text>
</comment>
<evidence type="ECO:0000259" key="18">
    <source>
        <dbReference type="SMART" id="SM00474"/>
    </source>
</evidence>
<dbReference type="InterPro" id="IPR029060">
    <property type="entry name" value="PIN-like_dom_sf"/>
</dbReference>
<evidence type="ECO:0000256" key="12">
    <source>
        <dbReference type="ARBA" id="ARBA00022932"/>
    </source>
</evidence>
<reference evidence="21 22" key="1">
    <citation type="journal article" date="2015" name="Genome Announc.">
        <title>Expanding the biotechnology potential of lactobacilli through comparative genomics of 213 strains and associated genera.</title>
        <authorList>
            <person name="Sun Z."/>
            <person name="Harris H.M."/>
            <person name="McCann A."/>
            <person name="Guo C."/>
            <person name="Argimon S."/>
            <person name="Zhang W."/>
            <person name="Yang X."/>
            <person name="Jeffery I.B."/>
            <person name="Cooney J.C."/>
            <person name="Kagawa T.F."/>
            <person name="Liu W."/>
            <person name="Song Y."/>
            <person name="Salvetti E."/>
            <person name="Wrobel A."/>
            <person name="Rasinkangas P."/>
            <person name="Parkhill J."/>
            <person name="Rea M.C."/>
            <person name="O'Sullivan O."/>
            <person name="Ritari J."/>
            <person name="Douillard F.P."/>
            <person name="Paul Ross R."/>
            <person name="Yang R."/>
            <person name="Briner A.E."/>
            <person name="Felis G.E."/>
            <person name="de Vos W.M."/>
            <person name="Barrangou R."/>
            <person name="Klaenhammer T.R."/>
            <person name="Caufield P.W."/>
            <person name="Cui Y."/>
            <person name="Zhang H."/>
            <person name="O'Toole P.W."/>
        </authorList>
    </citation>
    <scope>NUCLEOTIDE SEQUENCE [LARGE SCALE GENOMIC DNA]</scope>
    <source>
        <strain evidence="21 22">DSM 24302</strain>
    </source>
</reference>
<dbReference type="InterPro" id="IPR018320">
    <property type="entry name" value="DNA_polymerase_1"/>
</dbReference>
<keyword evidence="12 17" id="KW-0239">DNA-directed DNA polymerase</keyword>
<dbReference type="InterPro" id="IPR002562">
    <property type="entry name" value="3'-5'_exonuclease_dom"/>
</dbReference>
<dbReference type="Gene3D" id="3.30.420.10">
    <property type="entry name" value="Ribonuclease H-like superfamily/Ribonuclease H"/>
    <property type="match status" value="1"/>
</dbReference>
<dbReference type="GO" id="GO:0008408">
    <property type="term" value="F:3'-5' exonuclease activity"/>
    <property type="evidence" value="ECO:0007669"/>
    <property type="project" value="InterPro"/>
</dbReference>
<evidence type="ECO:0000256" key="1">
    <source>
        <dbReference type="ARBA" id="ARBA00007705"/>
    </source>
</evidence>
<dbReference type="Gene3D" id="3.40.50.1010">
    <property type="entry name" value="5'-nuclease"/>
    <property type="match status" value="1"/>
</dbReference>
<dbReference type="InterPro" id="IPR002298">
    <property type="entry name" value="DNA_polymerase_A"/>
</dbReference>
<comment type="catalytic activity">
    <reaction evidence="15 17">
        <text>DNA(n) + a 2'-deoxyribonucleoside 5'-triphosphate = DNA(n+1) + diphosphate</text>
        <dbReference type="Rhea" id="RHEA:22508"/>
        <dbReference type="Rhea" id="RHEA-COMP:17339"/>
        <dbReference type="Rhea" id="RHEA-COMP:17340"/>
        <dbReference type="ChEBI" id="CHEBI:33019"/>
        <dbReference type="ChEBI" id="CHEBI:61560"/>
        <dbReference type="ChEBI" id="CHEBI:173112"/>
        <dbReference type="EC" id="2.7.7.7"/>
    </reaction>
</comment>
<dbReference type="Proteomes" id="UP000051256">
    <property type="component" value="Unassembled WGS sequence"/>
</dbReference>
<dbReference type="Gene3D" id="1.20.1060.10">
    <property type="entry name" value="Taq DNA Polymerase, Chain T, domain 4"/>
    <property type="match status" value="1"/>
</dbReference>
<dbReference type="InterPro" id="IPR008918">
    <property type="entry name" value="HhH2"/>
</dbReference>
<dbReference type="PANTHER" id="PTHR10133">
    <property type="entry name" value="DNA POLYMERASE I"/>
    <property type="match status" value="1"/>
</dbReference>
<dbReference type="AlphaFoldDB" id="A0A0R2CSI5"/>
<evidence type="ECO:0000256" key="17">
    <source>
        <dbReference type="RuleBase" id="RU004460"/>
    </source>
</evidence>
<evidence type="ECO:0000256" key="5">
    <source>
        <dbReference type="ARBA" id="ARBA00022679"/>
    </source>
</evidence>
<evidence type="ECO:0000259" key="20">
    <source>
        <dbReference type="SMART" id="SM00482"/>
    </source>
</evidence>
<dbReference type="PANTHER" id="PTHR10133:SF27">
    <property type="entry name" value="DNA POLYMERASE NU"/>
    <property type="match status" value="1"/>
</dbReference>
<evidence type="ECO:0000256" key="2">
    <source>
        <dbReference type="ARBA" id="ARBA00011541"/>
    </source>
</evidence>
<evidence type="ECO:0000313" key="22">
    <source>
        <dbReference type="Proteomes" id="UP000051256"/>
    </source>
</evidence>
<evidence type="ECO:0000256" key="10">
    <source>
        <dbReference type="ARBA" id="ARBA00022801"/>
    </source>
</evidence>
<dbReference type="GO" id="GO:0006302">
    <property type="term" value="P:double-strand break repair"/>
    <property type="evidence" value="ECO:0007669"/>
    <property type="project" value="TreeGrafter"/>
</dbReference>
<dbReference type="Gene3D" id="3.30.70.370">
    <property type="match status" value="1"/>
</dbReference>
<keyword evidence="13 17" id="KW-0238">DNA-binding</keyword>
<keyword evidence="8" id="KW-0540">Nuclease</keyword>
<dbReference type="GO" id="GO:0003677">
    <property type="term" value="F:DNA binding"/>
    <property type="evidence" value="ECO:0007669"/>
    <property type="project" value="UniProtKB-UniRule"/>
</dbReference>
<dbReference type="InterPro" id="IPR043502">
    <property type="entry name" value="DNA/RNA_pol_sf"/>
</dbReference>
<evidence type="ECO:0000256" key="15">
    <source>
        <dbReference type="ARBA" id="ARBA00049244"/>
    </source>
</evidence>
<name>A0A0R2CSI5_9LACO</name>
<keyword evidence="11" id="KW-0269">Exonuclease</keyword>
<sequence>MLDKVLAAEQPDEALVAFDAGKTTFRTEKYEGYKSGRSKTPSELSEQMPFIRELVEDRGIKTYELANYEADDIIGTLAREAEEAGDYEITVITGDRDLTQLTSELTTVQVSKKGVTELETYTPSYVLEKLGVRPDQIVEIKGLKGDTSDNYPGVTKVGDKTAQKLIQQFGSIAGIYDHFDDVSGNKLRENLLADRSKAELARELATINRQAPLTISLVDCKYTGPNIPKLIDFYERMDFKSFLAAMDPAANAQDSYSKIEYQELTADKLAELANWDSEMELQVELDDENYHTAKVVGFALGNAEHWFVTNNVELLNDEVLVKLLENNDVKKNVFDAKKTYVALNNLGIKLAGVNFDLLLASYLLNPANNSNDVAVVAREHEYQNVKTDEEVYGKGAKRNIPVDQPEFLAHLVHKVAAIGSLKDDLFTDLDKHNQTDLYWKMELPMALVLARMEIAGITVEANRLEEMGSKLKERMAELEVEIYRQAGEEFNIGSPKQLGHILFDKLKLPVIKKTKTGYSTAVDVLEKLAPDAPIVQSVLDYRQVSKLLSTYITGLLKVINPDDGKIHTRYLQTLTATGRLSSVDPNLQNIPIRSEEGKQIRSAFVPSHSEEVIFSSDYSQIELRVLASISGDKNMQEAFREGEDIHAATARRIFGLDSNEQVTPELRRQAKAVNFGIVYGISDYGLAQNTGITRKQAKQFIDRYFEEYPGVKQYVSEIVDFAKEHGYVETLEKRRRYLPDINSSNFNRRSFAERTAMNTPIQGSAADIIKKAMISMDKALEGYQTKMLLQVHDELIFEVPLSELDEIKKIVPQIMDSAVKLAIPLKVESHYGKTWYDAK</sequence>
<dbReference type="GO" id="GO:0008409">
    <property type="term" value="F:5'-3' exonuclease activity"/>
    <property type="evidence" value="ECO:0007669"/>
    <property type="project" value="InterPro"/>
</dbReference>
<dbReference type="GO" id="GO:0003887">
    <property type="term" value="F:DNA-directed DNA polymerase activity"/>
    <property type="evidence" value="ECO:0007669"/>
    <property type="project" value="UniProtKB-UniRule"/>
</dbReference>
<keyword evidence="22" id="KW-1185">Reference proteome</keyword>
<comment type="caution">
    <text evidence="21">The sequence shown here is derived from an EMBL/GenBank/DDBJ whole genome shotgun (WGS) entry which is preliminary data.</text>
</comment>
<dbReference type="SUPFAM" id="SSF53098">
    <property type="entry name" value="Ribonuclease H-like"/>
    <property type="match status" value="1"/>
</dbReference>
<dbReference type="EC" id="2.7.7.7" evidence="3 16"/>
<proteinExistence type="inferred from homology"/>